<gene>
    <name evidence="1" type="ORF">LLUT_LOCUS33898</name>
</gene>
<dbReference type="AlphaFoldDB" id="A0AAV1YG56"/>
<evidence type="ECO:0000313" key="2">
    <source>
        <dbReference type="Proteomes" id="UP001497480"/>
    </source>
</evidence>
<comment type="caution">
    <text evidence="1">The sequence shown here is derived from an EMBL/GenBank/DDBJ whole genome shotgun (WGS) entry which is preliminary data.</text>
</comment>
<proteinExistence type="predicted"/>
<accession>A0AAV1YG56</accession>
<evidence type="ECO:0000313" key="1">
    <source>
        <dbReference type="EMBL" id="CAL0332838.1"/>
    </source>
</evidence>
<keyword evidence="2" id="KW-1185">Reference proteome</keyword>
<name>A0AAV1YG56_LUPLU</name>
<sequence length="53" mass="6171">MKEAEVTAREAVEEDALSALEAVARLSPYIPRSPETSRWYWLRVWEFASMVNQ</sequence>
<dbReference type="EMBL" id="CAXHTB010000024">
    <property type="protein sequence ID" value="CAL0332838.1"/>
    <property type="molecule type" value="Genomic_DNA"/>
</dbReference>
<organism evidence="1 2">
    <name type="scientific">Lupinus luteus</name>
    <name type="common">European yellow lupine</name>
    <dbReference type="NCBI Taxonomy" id="3873"/>
    <lineage>
        <taxon>Eukaryota</taxon>
        <taxon>Viridiplantae</taxon>
        <taxon>Streptophyta</taxon>
        <taxon>Embryophyta</taxon>
        <taxon>Tracheophyta</taxon>
        <taxon>Spermatophyta</taxon>
        <taxon>Magnoliopsida</taxon>
        <taxon>eudicotyledons</taxon>
        <taxon>Gunneridae</taxon>
        <taxon>Pentapetalae</taxon>
        <taxon>rosids</taxon>
        <taxon>fabids</taxon>
        <taxon>Fabales</taxon>
        <taxon>Fabaceae</taxon>
        <taxon>Papilionoideae</taxon>
        <taxon>50 kb inversion clade</taxon>
        <taxon>genistoids sensu lato</taxon>
        <taxon>core genistoids</taxon>
        <taxon>Genisteae</taxon>
        <taxon>Lupinus</taxon>
    </lineage>
</organism>
<protein>
    <submittedName>
        <fullName evidence="1">Uncharacterized protein</fullName>
    </submittedName>
</protein>
<reference evidence="1 2" key="1">
    <citation type="submission" date="2024-03" db="EMBL/GenBank/DDBJ databases">
        <authorList>
            <person name="Martinez-Hernandez J."/>
        </authorList>
    </citation>
    <scope>NUCLEOTIDE SEQUENCE [LARGE SCALE GENOMIC DNA]</scope>
</reference>
<dbReference type="Proteomes" id="UP001497480">
    <property type="component" value="Unassembled WGS sequence"/>
</dbReference>